<dbReference type="Proteomes" id="UP000076447">
    <property type="component" value="Unassembled WGS sequence"/>
</dbReference>
<name>A0A161YJN3_9CELL</name>
<evidence type="ECO:0000313" key="2">
    <source>
        <dbReference type="EMBL" id="KZM36568.1"/>
    </source>
</evidence>
<evidence type="ECO:0000256" key="1">
    <source>
        <dbReference type="SAM" id="MobiDB-lite"/>
    </source>
</evidence>
<feature type="compositionally biased region" description="Basic and acidic residues" evidence="1">
    <location>
        <begin position="51"/>
        <end position="63"/>
    </location>
</feature>
<reference evidence="3 5" key="2">
    <citation type="submission" date="2016-06" db="EMBL/GenBank/DDBJ databases">
        <title>Genome sequence of Oerskovia enterophila DSM 43852.</title>
        <authorList>
            <person name="Poehlein A."/>
            <person name="Jag V."/>
            <person name="Bengelsdorf F.R."/>
            <person name="Daniel R."/>
            <person name="Duerre P."/>
        </authorList>
    </citation>
    <scope>NUCLEOTIDE SEQUENCE [LARGE SCALE GENOMIC DNA]</scope>
    <source>
        <strain evidence="3 5">DSM 43852</strain>
    </source>
</reference>
<accession>A0A161YJN3</accession>
<dbReference type="AlphaFoldDB" id="A0A161YJN3"/>
<organism evidence="2 4">
    <name type="scientific">Oerskovia enterophila</name>
    <dbReference type="NCBI Taxonomy" id="43678"/>
    <lineage>
        <taxon>Bacteria</taxon>
        <taxon>Bacillati</taxon>
        <taxon>Actinomycetota</taxon>
        <taxon>Actinomycetes</taxon>
        <taxon>Micrococcales</taxon>
        <taxon>Cellulomonadaceae</taxon>
        <taxon>Oerskovia</taxon>
    </lineage>
</organism>
<gene>
    <name evidence="3" type="ORF">OERS_19550</name>
    <name evidence="2" type="ORF">OJAG_06970</name>
</gene>
<evidence type="ECO:0000313" key="4">
    <source>
        <dbReference type="Proteomes" id="UP000076447"/>
    </source>
</evidence>
<feature type="region of interest" description="Disordered" evidence="1">
    <location>
        <begin position="1"/>
        <end position="63"/>
    </location>
</feature>
<dbReference type="Proteomes" id="UP000093412">
    <property type="component" value="Unassembled WGS sequence"/>
</dbReference>
<sequence length="79" mass="8492">MTDDGSVFPVEMGVSSGEVHGSCETQRPGKGSSTLGQLEATPSIVEPGAAPRERPADIDDEPRLWSVRLVHHEAEKNRP</sequence>
<dbReference type="EMBL" id="LRIE01000047">
    <property type="protein sequence ID" value="KZM36568.1"/>
    <property type="molecule type" value="Genomic_DNA"/>
</dbReference>
<proteinExistence type="predicted"/>
<evidence type="ECO:0000313" key="5">
    <source>
        <dbReference type="Proteomes" id="UP000093412"/>
    </source>
</evidence>
<protein>
    <submittedName>
        <fullName evidence="2">Uncharacterized protein</fullName>
    </submittedName>
</protein>
<evidence type="ECO:0000313" key="3">
    <source>
        <dbReference type="EMBL" id="OCI31270.1"/>
    </source>
</evidence>
<dbReference type="EMBL" id="MAQA01000020">
    <property type="protein sequence ID" value="OCI31270.1"/>
    <property type="molecule type" value="Genomic_DNA"/>
</dbReference>
<comment type="caution">
    <text evidence="2">The sequence shown here is derived from an EMBL/GenBank/DDBJ whole genome shotgun (WGS) entry which is preliminary data.</text>
</comment>
<keyword evidence="5" id="KW-1185">Reference proteome</keyword>
<reference evidence="2 4" key="1">
    <citation type="submission" date="2016-01" db="EMBL/GenBank/DDBJ databases">
        <title>Genome sequence of Oerskovia enterophila VJag, an agar and cellulose degrading bacterium.</title>
        <authorList>
            <person name="Poehlein A."/>
            <person name="Jag V."/>
            <person name="Bengelsdorf F."/>
            <person name="Duerre P."/>
            <person name="Daniel R."/>
        </authorList>
    </citation>
    <scope>NUCLEOTIDE SEQUENCE [LARGE SCALE GENOMIC DNA]</scope>
    <source>
        <strain evidence="2 4">VJag</strain>
    </source>
</reference>